<proteinExistence type="predicted"/>
<organism evidence="3 4">
    <name type="scientific">Undibacterium aquatile</name>
    <dbReference type="NCBI Taxonomy" id="1537398"/>
    <lineage>
        <taxon>Bacteria</taxon>
        <taxon>Pseudomonadati</taxon>
        <taxon>Pseudomonadota</taxon>
        <taxon>Betaproteobacteria</taxon>
        <taxon>Burkholderiales</taxon>
        <taxon>Oxalobacteraceae</taxon>
        <taxon>Undibacterium</taxon>
    </lineage>
</organism>
<feature type="region of interest" description="Disordered" evidence="1">
    <location>
        <begin position="85"/>
        <end position="109"/>
    </location>
</feature>
<evidence type="ECO:0000256" key="1">
    <source>
        <dbReference type="SAM" id="MobiDB-lite"/>
    </source>
</evidence>
<name>A0ABR6XAK9_9BURK</name>
<feature type="compositionally biased region" description="Polar residues" evidence="1">
    <location>
        <begin position="89"/>
        <end position="104"/>
    </location>
</feature>
<accession>A0ABR6XAK9</accession>
<evidence type="ECO:0000259" key="2">
    <source>
        <dbReference type="Pfam" id="PF13511"/>
    </source>
</evidence>
<dbReference type="Pfam" id="PF13511">
    <property type="entry name" value="DUF4124"/>
    <property type="match status" value="1"/>
</dbReference>
<sequence length="405" mass="44535">MDHDVDWNFRLCTTSANRKGDAIFLGRGSPFLSLGLFSGDAVNYCRSIAILLASASLWALASDAASVNMNRCKLSDGRIEFTDQPCPSDASSASIESNASPHPTQQKHLKAKNGIALSGLPPEDRMTSCEPSIAIAAAEEIVSNPSNLKEPLQLFPPAFAFFQNGKKDDGVFWFYAAQLRVRQQMILENGDRGQLLAITQMTMGGPINNYAFQNTSNLNQILDRVLKWDKDTPNPFREKARTQKLDKQMDQVYAGLDELKSKLINEKNSLEAAARQAASGVEQMNAQMISQRCRKGQPDPAYDNQTKKTEEQLALDYITHNEQVIKLAGGAVKTYPAASTTYSNDRNKGRYDFSISGSKSFYAIVDVNRSSGKPEFRLACVTTLSMGYREAGKDACSQSTIALPK</sequence>
<dbReference type="InterPro" id="IPR025392">
    <property type="entry name" value="DUF4124"/>
</dbReference>
<gene>
    <name evidence="3" type="ORF">H8K26_00765</name>
</gene>
<evidence type="ECO:0000313" key="3">
    <source>
        <dbReference type="EMBL" id="MBC3809958.1"/>
    </source>
</evidence>
<reference evidence="3 4" key="1">
    <citation type="submission" date="2020-08" db="EMBL/GenBank/DDBJ databases">
        <title>Novel species isolated from subtropical streams in China.</title>
        <authorList>
            <person name="Lu H."/>
        </authorList>
    </citation>
    <scope>NUCLEOTIDE SEQUENCE [LARGE SCALE GENOMIC DNA]</scope>
    <source>
        <strain evidence="3 4">CCTCC AB 2015119</strain>
    </source>
</reference>
<dbReference type="EMBL" id="JACOFT010000001">
    <property type="protein sequence ID" value="MBC3809958.1"/>
    <property type="molecule type" value="Genomic_DNA"/>
</dbReference>
<protein>
    <submittedName>
        <fullName evidence="3">DUF4124 domain-containing protein</fullName>
    </submittedName>
</protein>
<dbReference type="Proteomes" id="UP000637632">
    <property type="component" value="Unassembled WGS sequence"/>
</dbReference>
<evidence type="ECO:0000313" key="4">
    <source>
        <dbReference type="Proteomes" id="UP000637632"/>
    </source>
</evidence>
<dbReference type="RefSeq" id="WP_190476630.1">
    <property type="nucleotide sequence ID" value="NZ_JACOFT010000001.1"/>
</dbReference>
<feature type="domain" description="DUF4124" evidence="2">
    <location>
        <begin position="57"/>
        <end position="105"/>
    </location>
</feature>
<keyword evidence="4" id="KW-1185">Reference proteome</keyword>
<comment type="caution">
    <text evidence="3">The sequence shown here is derived from an EMBL/GenBank/DDBJ whole genome shotgun (WGS) entry which is preliminary data.</text>
</comment>